<dbReference type="EnsemblPlants" id="OPUNC04G27030.3">
    <property type="protein sequence ID" value="OPUNC04G27030.3"/>
    <property type="gene ID" value="OPUNC04G27030"/>
</dbReference>
<dbReference type="OMA" id="DICPKLQ"/>
<name>A0A0E0KWR8_ORYPU</name>
<evidence type="ECO:0000313" key="2">
    <source>
        <dbReference type="EnsemblPlants" id="OPUNC04G27030.3"/>
    </source>
</evidence>
<dbReference type="CDD" id="cd22160">
    <property type="entry name" value="F-box_AtFBL13-like"/>
    <property type="match status" value="1"/>
</dbReference>
<reference evidence="2" key="2">
    <citation type="submission" date="2018-05" db="EMBL/GenBank/DDBJ databases">
        <title>OpunRS2 (Oryza punctata Reference Sequence Version 2).</title>
        <authorList>
            <person name="Zhang J."/>
            <person name="Kudrna D."/>
            <person name="Lee S."/>
            <person name="Talag J."/>
            <person name="Welchert J."/>
            <person name="Wing R.A."/>
        </authorList>
    </citation>
    <scope>NUCLEOTIDE SEQUENCE [LARGE SCALE GENOMIC DNA]</scope>
</reference>
<dbReference type="InterPro" id="IPR032675">
    <property type="entry name" value="LRR_dom_sf"/>
</dbReference>
<dbReference type="AlphaFoldDB" id="A0A0E0KWR8"/>
<dbReference type="InterPro" id="IPR053772">
    <property type="entry name" value="At1g61320/At1g61330-like"/>
</dbReference>
<dbReference type="Gene3D" id="3.80.10.10">
    <property type="entry name" value="Ribonuclease Inhibitor"/>
    <property type="match status" value="1"/>
</dbReference>
<feature type="domain" description="F-box" evidence="1">
    <location>
        <begin position="20"/>
        <end position="68"/>
    </location>
</feature>
<reference evidence="2" key="1">
    <citation type="submission" date="2015-04" db="UniProtKB">
        <authorList>
            <consortium name="EnsemblPlants"/>
        </authorList>
    </citation>
    <scope>IDENTIFICATION</scope>
</reference>
<dbReference type="STRING" id="4537.A0A0E0KWR8"/>
<evidence type="ECO:0000259" key="1">
    <source>
        <dbReference type="PROSITE" id="PS50181"/>
    </source>
</evidence>
<sequence length="529" mass="60675">MRNSEQRLHGAIVKRRKVPKFSLCNLPMDMLSGILSLLPINDAVRTSILSRKWKYVWCSHTNLTFDKGTMRKHDAKAFTGYRVPRDEEFITRVDTVLRQHNGMGVERMKIKFRLHSKHADHIDRWVNFAIASKTKDFVIDLSGYAKTAFFRDLSCGKRTVREEPYNLPLQLFSPNYGSCLRCLELTTVSLQLPTDFKGFFNLKILSLVDVSITDEHVQCMLSKCNLLEFLEIAYCRMVTSIRMLHPLNQLKHLVVDICPKLQGIELNCSPITLKYTGKYLPLIFASTSRLTSSSILFLTSQSALSYIVTGFPSTLSRLETLTLFCKEREVRYMPSMALYCAYIAKRTVVPEGPFKFTYLRNLRLELVLYGQETRKTDVLDYSYLLKIAPFMETLELSMWMNCQHQPYHKEDGELRSGPPHQHAHLKSVRISGFFGHKDQVELALHVLRSSIVLEKMVITPKLEISNGLALSDCFYEEKHYADGYRVATEFVCKADYHNIVNVVRAPVRQLWKREGTVIGDGAKGVAGVC</sequence>
<dbReference type="Proteomes" id="UP000026962">
    <property type="component" value="Chromosome 4"/>
</dbReference>
<protein>
    <recommendedName>
        <fullName evidence="1">F-box domain-containing protein</fullName>
    </recommendedName>
</protein>
<proteinExistence type="predicted"/>
<dbReference type="InterPro" id="IPR001810">
    <property type="entry name" value="F-box_dom"/>
</dbReference>
<dbReference type="SUPFAM" id="SSF52058">
    <property type="entry name" value="L domain-like"/>
    <property type="match status" value="1"/>
</dbReference>
<dbReference type="Pfam" id="PF23622">
    <property type="entry name" value="LRR_At1g61320_AtMIF1"/>
    <property type="match status" value="1"/>
</dbReference>
<organism evidence="2">
    <name type="scientific">Oryza punctata</name>
    <name type="common">Red rice</name>
    <dbReference type="NCBI Taxonomy" id="4537"/>
    <lineage>
        <taxon>Eukaryota</taxon>
        <taxon>Viridiplantae</taxon>
        <taxon>Streptophyta</taxon>
        <taxon>Embryophyta</taxon>
        <taxon>Tracheophyta</taxon>
        <taxon>Spermatophyta</taxon>
        <taxon>Magnoliopsida</taxon>
        <taxon>Liliopsida</taxon>
        <taxon>Poales</taxon>
        <taxon>Poaceae</taxon>
        <taxon>BOP clade</taxon>
        <taxon>Oryzoideae</taxon>
        <taxon>Oryzeae</taxon>
        <taxon>Oryzinae</taxon>
        <taxon>Oryza</taxon>
    </lineage>
</organism>
<dbReference type="SUPFAM" id="SSF81383">
    <property type="entry name" value="F-box domain"/>
    <property type="match status" value="1"/>
</dbReference>
<dbReference type="Pfam" id="PF00646">
    <property type="entry name" value="F-box"/>
    <property type="match status" value="1"/>
</dbReference>
<dbReference type="PROSITE" id="PS50181">
    <property type="entry name" value="FBOX"/>
    <property type="match status" value="1"/>
</dbReference>
<dbReference type="InterPro" id="IPR036047">
    <property type="entry name" value="F-box-like_dom_sf"/>
</dbReference>
<dbReference type="PANTHER" id="PTHR34145:SF61">
    <property type="entry name" value="OS07G0161500 PROTEIN"/>
    <property type="match status" value="1"/>
</dbReference>
<dbReference type="InterPro" id="IPR053781">
    <property type="entry name" value="F-box_AtFBL13-like"/>
</dbReference>
<evidence type="ECO:0000313" key="3">
    <source>
        <dbReference type="Proteomes" id="UP000026962"/>
    </source>
</evidence>
<dbReference type="InterPro" id="IPR055357">
    <property type="entry name" value="LRR_At1g61320_AtMIF1"/>
</dbReference>
<dbReference type="SMART" id="SM00256">
    <property type="entry name" value="FBOX"/>
    <property type="match status" value="1"/>
</dbReference>
<keyword evidence="3" id="KW-1185">Reference proteome</keyword>
<dbReference type="eggNOG" id="ENOG502RYMX">
    <property type="taxonomic scope" value="Eukaryota"/>
</dbReference>
<accession>A0A0E0KWR8</accession>
<dbReference type="PANTHER" id="PTHR34145">
    <property type="entry name" value="OS02G0105600 PROTEIN"/>
    <property type="match status" value="1"/>
</dbReference>
<dbReference type="Gramene" id="OPUNC04G27030.3">
    <property type="protein sequence ID" value="OPUNC04G27030.3"/>
    <property type="gene ID" value="OPUNC04G27030"/>
</dbReference>